<comment type="caution">
    <text evidence="4">The sequence shown here is derived from an EMBL/GenBank/DDBJ whole genome shotgun (WGS) entry which is preliminary data.</text>
</comment>
<dbReference type="Pfam" id="PF01156">
    <property type="entry name" value="IU_nuc_hydro"/>
    <property type="match status" value="1"/>
</dbReference>
<keyword evidence="5" id="KW-1185">Reference proteome</keyword>
<dbReference type="InterPro" id="IPR023186">
    <property type="entry name" value="IUNH"/>
</dbReference>
<evidence type="ECO:0000259" key="3">
    <source>
        <dbReference type="Pfam" id="PF01156"/>
    </source>
</evidence>
<dbReference type="Proteomes" id="UP000614200">
    <property type="component" value="Unassembled WGS sequence"/>
</dbReference>
<dbReference type="RefSeq" id="WP_194700216.1">
    <property type="nucleotide sequence ID" value="NZ_JADKNH010000001.1"/>
</dbReference>
<keyword evidence="1 4" id="KW-0378">Hydrolase</keyword>
<dbReference type="PANTHER" id="PTHR12304">
    <property type="entry name" value="INOSINE-URIDINE PREFERRING NUCLEOSIDE HYDROLASE"/>
    <property type="match status" value="1"/>
</dbReference>
<dbReference type="InterPro" id="IPR001910">
    <property type="entry name" value="Inosine/uridine_hydrolase_dom"/>
</dbReference>
<dbReference type="GO" id="GO:0016787">
    <property type="term" value="F:hydrolase activity"/>
    <property type="evidence" value="ECO:0007669"/>
    <property type="project" value="UniProtKB-KW"/>
</dbReference>
<evidence type="ECO:0000313" key="5">
    <source>
        <dbReference type="Proteomes" id="UP000614200"/>
    </source>
</evidence>
<evidence type="ECO:0000256" key="1">
    <source>
        <dbReference type="ARBA" id="ARBA00022801"/>
    </source>
</evidence>
<dbReference type="EMBL" id="JADKNH010000001">
    <property type="protein sequence ID" value="MBF4691990.1"/>
    <property type="molecule type" value="Genomic_DNA"/>
</dbReference>
<gene>
    <name evidence="4" type="ORF">ISU02_02615</name>
</gene>
<protein>
    <submittedName>
        <fullName evidence="4">Nucleoside hydrolase</fullName>
    </submittedName>
</protein>
<dbReference type="PANTHER" id="PTHR12304:SF4">
    <property type="entry name" value="URIDINE NUCLEOSIDASE"/>
    <property type="match status" value="1"/>
</dbReference>
<keyword evidence="2" id="KW-0326">Glycosidase</keyword>
<evidence type="ECO:0000313" key="4">
    <source>
        <dbReference type="EMBL" id="MBF4691990.1"/>
    </source>
</evidence>
<feature type="domain" description="Inosine/uridine-preferring nucleoside hydrolase" evidence="3">
    <location>
        <begin position="9"/>
        <end position="292"/>
    </location>
</feature>
<dbReference type="InterPro" id="IPR036452">
    <property type="entry name" value="Ribo_hydro-like"/>
</dbReference>
<reference evidence="4 5" key="1">
    <citation type="submission" date="2020-11" db="EMBL/GenBank/DDBJ databases">
        <title>Fusibacter basophilias sp. nov.</title>
        <authorList>
            <person name="Qiu D."/>
        </authorList>
    </citation>
    <scope>NUCLEOTIDE SEQUENCE [LARGE SCALE GENOMIC DNA]</scope>
    <source>
        <strain evidence="4 5">Q10-2</strain>
    </source>
</reference>
<accession>A0ABR9ZNE1</accession>
<evidence type="ECO:0000256" key="2">
    <source>
        <dbReference type="ARBA" id="ARBA00023295"/>
    </source>
</evidence>
<name>A0ABR9ZNE1_9FIRM</name>
<sequence length="300" mass="34047">MTKKNTKTILIDTDLGDDVDDAAAIIMALNSPELEIMGITTVYQNTYKRAEMVMDLCKQYGRTDIPIYAGYGTPLIERPVHEESPIQYEILNKGVHYNPKTDIDAVDFIIQSVRDNPELIIVAMGAMTNLGLAFHRAPEIMKNVQIIAMGGMFTSSAPEWNLLCDPEAARIVMDFSESLTMFGLDVTKYCLIQEELLDSLFSNKSERMMYYRNGIEIFKEKTGYPVTFHDVLLIAYLIDPSIVELKQSDFTIELSGTSTRGAIVFKVNAYEIHSKTDRNFRYATKMDEAKFRDLVIKRIS</sequence>
<dbReference type="Gene3D" id="3.90.245.10">
    <property type="entry name" value="Ribonucleoside hydrolase-like"/>
    <property type="match status" value="1"/>
</dbReference>
<organism evidence="4 5">
    <name type="scientific">Fusibacter ferrireducens</name>
    <dbReference type="NCBI Taxonomy" id="2785058"/>
    <lineage>
        <taxon>Bacteria</taxon>
        <taxon>Bacillati</taxon>
        <taxon>Bacillota</taxon>
        <taxon>Clostridia</taxon>
        <taxon>Eubacteriales</taxon>
        <taxon>Eubacteriales Family XII. Incertae Sedis</taxon>
        <taxon>Fusibacter</taxon>
    </lineage>
</organism>
<dbReference type="SUPFAM" id="SSF53590">
    <property type="entry name" value="Nucleoside hydrolase"/>
    <property type="match status" value="1"/>
</dbReference>
<proteinExistence type="predicted"/>